<feature type="domain" description="Heterokaryon incompatibility" evidence="1">
    <location>
        <begin position="164"/>
        <end position="302"/>
    </location>
</feature>
<evidence type="ECO:0000259" key="1">
    <source>
        <dbReference type="Pfam" id="PF06985"/>
    </source>
</evidence>
<name>A0AAX6MVA2_9PEZI</name>
<sequence>MASLCSCEHPAIEGRLPEIPWRCTQCLASVPKDEILQDPSVFSDTRRKLIRRSSLNLSWPKYMVYSGDEGTSQHVASVLKSDEYIADHTALDSGLSNPECPSEEQQIQAAHPITHQYYKYKSLETNSSTGETSHIRIFQLSSGGREDPLHGKLLVKVLNGLLRYEAVSYTWADETGDKGRHRPLYLENSWYRLPITKSCEAMLRRFRHETGTRDLWVDSICINQEDPQERRQQVGLMPEIYSRAQKALVYLGAGSKRISDAIFALNADKQSSQVYAADYYYIRAIKELFSLPYFSRVWIIQELALAKEVAFYHGYDLQSFGLDHSLEKITDMLRIASARDVIPLWLRHCGQPKLNSWREAGSLIFDGISNEASKPEDKIFGFLGMMSGASAEGLTADYDLTVEQVYTGIATFLMSKGHLLGLLKRANCRGSRLAKYNNEPLDLPSWVPDFRQAASIGNCYLNRDFCPIYIQSNPDNSQALSTPEAVLRLTGSLVIHGYRILRGIEVIESQLDYVYVHDSGFKIWVRFQEFFKSNMDIIMLPCNSNLEPYALHLRKTGIRNSDNCYIYVGLCQVGLPRSYSSQDGKIALQPEYFPITQKNNSGVVRSMDEFLGQNPHLEITFDAWRLWFSRKEEDSPSSESAQVWQAIGLDPCQDRIRRLARLLPARKVNVPQSFGETVSPTPRRLMRHMPSNYDELWYQWPQAFDAVTSAARIYVTKGLDSPRELHQKLLTDLREKIEPWKKATLRMIDELDWELDYGAFLGGLYPFRPFRDISDIRYPTRRDLRDLGLSSVDDATALFDAIHWNIEIPLRAYLARVYYAERKSEDGRTSHPVRTGIEYLIGNWGEFIKLLSLFPRGHTVTDSVERILEKISRCSDSDVRYPPFILGSYEKFVII</sequence>
<dbReference type="PANTHER" id="PTHR24148:SF81">
    <property type="entry name" value="HETEROKARYON INCOMPATIBILITY DOMAIN-CONTAINING PROTEIN"/>
    <property type="match status" value="1"/>
</dbReference>
<proteinExistence type="predicted"/>
<reference evidence="2 3" key="1">
    <citation type="journal article" date="2024" name="Front Chem Biol">
        <title>Unveiling the potential of Daldinia eschscholtzii MFLUCC 19-0629 through bioactivity and bioinformatics studies for enhanced sustainable agriculture production.</title>
        <authorList>
            <person name="Brooks S."/>
            <person name="Weaver J.A."/>
            <person name="Klomchit A."/>
            <person name="Alharthi S.A."/>
            <person name="Onlamun T."/>
            <person name="Nurani R."/>
            <person name="Vong T.K."/>
            <person name="Alberti F."/>
            <person name="Greco C."/>
        </authorList>
    </citation>
    <scope>NUCLEOTIDE SEQUENCE [LARGE SCALE GENOMIC DNA]</scope>
    <source>
        <strain evidence="2">MFLUCC 19-0629</strain>
    </source>
</reference>
<protein>
    <recommendedName>
        <fullName evidence="1">Heterokaryon incompatibility domain-containing protein</fullName>
    </recommendedName>
</protein>
<gene>
    <name evidence="2" type="ORF">Daesc_001827</name>
</gene>
<dbReference type="AlphaFoldDB" id="A0AAX6MVA2"/>
<dbReference type="InterPro" id="IPR010730">
    <property type="entry name" value="HET"/>
</dbReference>
<keyword evidence="3" id="KW-1185">Reference proteome</keyword>
<comment type="caution">
    <text evidence="2">The sequence shown here is derived from an EMBL/GenBank/DDBJ whole genome shotgun (WGS) entry which is preliminary data.</text>
</comment>
<dbReference type="Pfam" id="PF06985">
    <property type="entry name" value="HET"/>
    <property type="match status" value="1"/>
</dbReference>
<accession>A0AAX6MVA2</accession>
<dbReference type="PANTHER" id="PTHR24148">
    <property type="entry name" value="ANKYRIN REPEAT DOMAIN-CONTAINING PROTEIN 39 HOMOLOG-RELATED"/>
    <property type="match status" value="1"/>
</dbReference>
<evidence type="ECO:0000313" key="2">
    <source>
        <dbReference type="EMBL" id="KAK6956549.1"/>
    </source>
</evidence>
<dbReference type="InterPro" id="IPR052895">
    <property type="entry name" value="HetReg/Transcr_Mod"/>
</dbReference>
<dbReference type="EMBL" id="JBANMG010000002">
    <property type="protein sequence ID" value="KAK6956549.1"/>
    <property type="molecule type" value="Genomic_DNA"/>
</dbReference>
<evidence type="ECO:0000313" key="3">
    <source>
        <dbReference type="Proteomes" id="UP001369815"/>
    </source>
</evidence>
<dbReference type="Proteomes" id="UP001369815">
    <property type="component" value="Unassembled WGS sequence"/>
</dbReference>
<organism evidence="2 3">
    <name type="scientific">Daldinia eschscholtzii</name>
    <dbReference type="NCBI Taxonomy" id="292717"/>
    <lineage>
        <taxon>Eukaryota</taxon>
        <taxon>Fungi</taxon>
        <taxon>Dikarya</taxon>
        <taxon>Ascomycota</taxon>
        <taxon>Pezizomycotina</taxon>
        <taxon>Sordariomycetes</taxon>
        <taxon>Xylariomycetidae</taxon>
        <taxon>Xylariales</taxon>
        <taxon>Hypoxylaceae</taxon>
        <taxon>Daldinia</taxon>
    </lineage>
</organism>